<evidence type="ECO:0000313" key="5">
    <source>
        <dbReference type="Proteomes" id="UP000309231"/>
    </source>
</evidence>
<evidence type="ECO:0000313" key="4">
    <source>
        <dbReference type="EMBL" id="TLH53151.1"/>
    </source>
</evidence>
<protein>
    <submittedName>
        <fullName evidence="4">DUF4333 domain-containing protein</fullName>
    </submittedName>
</protein>
<organism evidence="4">
    <name type="scientific">Mycolicibacterium mucogenicum DSM 44124</name>
    <dbReference type="NCBI Taxonomy" id="1226753"/>
    <lineage>
        <taxon>Bacteria</taxon>
        <taxon>Bacillati</taxon>
        <taxon>Actinomycetota</taxon>
        <taxon>Actinomycetes</taxon>
        <taxon>Mycobacteriales</taxon>
        <taxon>Mycobacteriaceae</taxon>
        <taxon>Mycolicibacterium</taxon>
    </lineage>
</organism>
<accession>A0A8H2JC68</accession>
<evidence type="ECO:0000259" key="2">
    <source>
        <dbReference type="Pfam" id="PF14230"/>
    </source>
</evidence>
<dbReference type="Proteomes" id="UP000309231">
    <property type="component" value="Chromosome"/>
</dbReference>
<feature type="signal peptide" evidence="1">
    <location>
        <begin position="1"/>
        <end position="22"/>
    </location>
</feature>
<proteinExistence type="predicted"/>
<reference evidence="3 5" key="3">
    <citation type="journal article" date="2019" name="Sci. Rep.">
        <title>Insight into the biology of Mycobacterium mucogenicum and Mycobacterium neoaurum clade members.</title>
        <authorList>
            <person name="Behra P.R.K."/>
            <person name="Pettersson B.M.F."/>
            <person name="Ramesh M."/>
            <person name="Dasgupta S."/>
            <person name="Kirsebom L.A."/>
        </authorList>
    </citation>
    <scope>NUCLEOTIDE SEQUENCE [LARGE SCALE GENOMIC DNA]</scope>
    <source>
        <strain evidence="3 5">DSM 44124</strain>
    </source>
</reference>
<dbReference type="GeneID" id="76725835"/>
<feature type="domain" description="DUF4333" evidence="2">
    <location>
        <begin position="15"/>
        <end position="89"/>
    </location>
</feature>
<dbReference type="EMBL" id="CP062008">
    <property type="protein sequence ID" value="QPG71765.1"/>
    <property type="molecule type" value="Genomic_DNA"/>
</dbReference>
<keyword evidence="5" id="KW-1185">Reference proteome</keyword>
<name>A0A8H2JC68_MYCMU</name>
<dbReference type="EMBL" id="POTL01000001">
    <property type="protein sequence ID" value="TLH53151.1"/>
    <property type="molecule type" value="Genomic_DNA"/>
</dbReference>
<reference evidence="3 5" key="2">
    <citation type="journal article" date="2019" name="BMC Evol. Biol.">
        <title>Comparative genomics of Mycobacterium mucogenicum and Mycobacterium neoaurum clade members emphasizing tRNA and non-coding RNA.</title>
        <authorList>
            <person name="Behra P.R.K."/>
            <person name="Pettersson B.M.F."/>
            <person name="Das S."/>
            <person name="Dasgupta S."/>
            <person name="Kirsebom L.A."/>
        </authorList>
    </citation>
    <scope>NUCLEOTIDE SEQUENCE [LARGE SCALE GENOMIC DNA]</scope>
    <source>
        <strain evidence="3 5">DSM 44124</strain>
    </source>
</reference>
<feature type="chain" id="PRO_5044690200" evidence="1">
    <location>
        <begin position="23"/>
        <end position="102"/>
    </location>
</feature>
<reference evidence="4" key="1">
    <citation type="submission" date="2018-01" db="EMBL/GenBank/DDBJ databases">
        <title>Comparative genomics of Mycobacterium mucogenicum and Mycobacterium neoaurum clade members emphasizing tRNA and non-coding RNA.</title>
        <authorList>
            <person name="Behra P.R.K."/>
            <person name="Pettersson B.M.F."/>
            <person name="Das S."/>
            <person name="Dasgupta S."/>
            <person name="Kirsebom L.A."/>
        </authorList>
    </citation>
    <scope>NUCLEOTIDE SEQUENCE</scope>
    <source>
        <strain evidence="4">DSM 44124</strain>
    </source>
</reference>
<evidence type="ECO:0000313" key="3">
    <source>
        <dbReference type="EMBL" id="QPG71765.1"/>
    </source>
</evidence>
<sequence>MIRVRVGAAVLLGLVALSPAGCSSKTTVKADDAAKQVVKLVSDQNKFTPTDVKCPSDVEATKGAQFDCHFTGPRKVQYVAHMKIVKVDGERITCDIKVEKAP</sequence>
<dbReference type="KEGG" id="mmuc:C1S78_012990"/>
<dbReference type="InterPro" id="IPR025637">
    <property type="entry name" value="DUF4333"/>
</dbReference>
<keyword evidence="1" id="KW-0732">Signal</keyword>
<evidence type="ECO:0000256" key="1">
    <source>
        <dbReference type="SAM" id="SignalP"/>
    </source>
</evidence>
<dbReference type="RefSeq" id="WP_020101682.1">
    <property type="nucleotide sequence ID" value="NZ_ANBS01000012.1"/>
</dbReference>
<dbReference type="Pfam" id="PF14230">
    <property type="entry name" value="DUF4333"/>
    <property type="match status" value="1"/>
</dbReference>
<gene>
    <name evidence="3" type="ORF">C1S78_012990</name>
    <name evidence="4" type="ORF">C1S78_12950</name>
</gene>
<dbReference type="AlphaFoldDB" id="A0A8H2JC68"/>